<protein>
    <submittedName>
        <fullName evidence="2">Uncharacterized protein</fullName>
    </submittedName>
</protein>
<keyword evidence="1" id="KW-0175">Coiled coil</keyword>
<name>X0UD33_9ZZZZ</name>
<dbReference type="EMBL" id="BARS01016164">
    <property type="protein sequence ID" value="GAF98302.1"/>
    <property type="molecule type" value="Genomic_DNA"/>
</dbReference>
<proteinExistence type="predicted"/>
<feature type="coiled-coil region" evidence="1">
    <location>
        <begin position="20"/>
        <end position="47"/>
    </location>
</feature>
<reference evidence="2" key="1">
    <citation type="journal article" date="2014" name="Front. Microbiol.">
        <title>High frequency of phylogenetically diverse reductive dehalogenase-homologous genes in deep subseafloor sedimentary metagenomes.</title>
        <authorList>
            <person name="Kawai M."/>
            <person name="Futagami T."/>
            <person name="Toyoda A."/>
            <person name="Takaki Y."/>
            <person name="Nishi S."/>
            <person name="Hori S."/>
            <person name="Arai W."/>
            <person name="Tsubouchi T."/>
            <person name="Morono Y."/>
            <person name="Uchiyama I."/>
            <person name="Ito T."/>
            <person name="Fujiyama A."/>
            <person name="Inagaki F."/>
            <person name="Takami H."/>
        </authorList>
    </citation>
    <scope>NUCLEOTIDE SEQUENCE</scope>
    <source>
        <strain evidence="2">Expedition CK06-06</strain>
    </source>
</reference>
<gene>
    <name evidence="2" type="ORF">S01H1_26650</name>
</gene>
<evidence type="ECO:0000256" key="1">
    <source>
        <dbReference type="SAM" id="Coils"/>
    </source>
</evidence>
<evidence type="ECO:0000313" key="2">
    <source>
        <dbReference type="EMBL" id="GAF98302.1"/>
    </source>
</evidence>
<dbReference type="AlphaFoldDB" id="X0UD33"/>
<organism evidence="2">
    <name type="scientific">marine sediment metagenome</name>
    <dbReference type="NCBI Taxonomy" id="412755"/>
    <lineage>
        <taxon>unclassified sequences</taxon>
        <taxon>metagenomes</taxon>
        <taxon>ecological metagenomes</taxon>
    </lineage>
</organism>
<sequence>MTAQERFYLTLANAWLRRIAHELRELHEQDRRAIEILEESLLRTEEREVEARR</sequence>
<comment type="caution">
    <text evidence="2">The sequence shown here is derived from an EMBL/GenBank/DDBJ whole genome shotgun (WGS) entry which is preliminary data.</text>
</comment>
<accession>X0UD33</accession>